<evidence type="ECO:0000256" key="2">
    <source>
        <dbReference type="SAM" id="MobiDB-lite"/>
    </source>
</evidence>
<keyword evidence="1" id="KW-0175">Coiled coil</keyword>
<name>A0A8K0L2A9_9PEZI</name>
<gene>
    <name evidence="3" type="ORF">KVT40_005306</name>
</gene>
<feature type="coiled-coil region" evidence="1">
    <location>
        <begin position="317"/>
        <end position="372"/>
    </location>
</feature>
<dbReference type="AlphaFoldDB" id="A0A8K0L2A9"/>
<comment type="caution">
    <text evidence="3">The sequence shown here is derived from an EMBL/GenBank/DDBJ whole genome shotgun (WGS) entry which is preliminary data.</text>
</comment>
<dbReference type="EMBL" id="JAESVG020000006">
    <property type="protein sequence ID" value="KAG8626361.1"/>
    <property type="molecule type" value="Genomic_DNA"/>
</dbReference>
<dbReference type="Proteomes" id="UP000809789">
    <property type="component" value="Unassembled WGS sequence"/>
</dbReference>
<evidence type="ECO:0000313" key="4">
    <source>
        <dbReference type="Proteomes" id="UP000809789"/>
    </source>
</evidence>
<evidence type="ECO:0000313" key="3">
    <source>
        <dbReference type="EMBL" id="KAG8626361.1"/>
    </source>
</evidence>
<evidence type="ECO:0000256" key="1">
    <source>
        <dbReference type="SAM" id="Coils"/>
    </source>
</evidence>
<feature type="region of interest" description="Disordered" evidence="2">
    <location>
        <begin position="168"/>
        <end position="199"/>
    </location>
</feature>
<proteinExistence type="predicted"/>
<reference evidence="3" key="1">
    <citation type="submission" date="2021-07" db="EMBL/GenBank/DDBJ databases">
        <title>Elsinoe batatas strain:CRI-CJ2 Genome sequencing and assembly.</title>
        <authorList>
            <person name="Huang L."/>
        </authorList>
    </citation>
    <scope>NUCLEOTIDE SEQUENCE</scope>
    <source>
        <strain evidence="3">CRI-CJ2</strain>
    </source>
</reference>
<keyword evidence="4" id="KW-1185">Reference proteome</keyword>
<protein>
    <submittedName>
        <fullName evidence="3">Uncharacterized protein</fullName>
    </submittedName>
</protein>
<organism evidence="3 4">
    <name type="scientific">Elsinoe batatas</name>
    <dbReference type="NCBI Taxonomy" id="2601811"/>
    <lineage>
        <taxon>Eukaryota</taxon>
        <taxon>Fungi</taxon>
        <taxon>Dikarya</taxon>
        <taxon>Ascomycota</taxon>
        <taxon>Pezizomycotina</taxon>
        <taxon>Dothideomycetes</taxon>
        <taxon>Dothideomycetidae</taxon>
        <taxon>Myriangiales</taxon>
        <taxon>Elsinoaceae</taxon>
        <taxon>Elsinoe</taxon>
    </lineage>
</organism>
<accession>A0A8K0L2A9</accession>
<sequence length="548" mass="61218">MRRFMLPQQVPSHAATTSLTQSGNLRFYAIHDATHNTTSTCLLDLNRSSTTSRKVRSRSLTSITSHILLNSIHQDSPLYSSSTTTSRTMQGNLPYPLKLLTLQQLYAAMHKSHPHSTEVTAFYPRIEALDRIPNHAMRLSELHRIHNSLCEVRVRLEKEKMGRAVARKGMGGSKTLGGKKKNRGQGDQGGLKAGPGAEEEGFTVIAGEKGGVKRGRGFMAREESMSDVEEGEVVEGAKDSGVIYGQVAKPVPRFSGGTALVQKPSGLIPGIAPPLPQSTGGYVPGMMPPTAPRAFGIPPGPEAEHERRLQRGRQLQLLQIEVKRKELEDSRTALQKQMDDFHSALTLEKEAQQKARKEIKAQRKELEGVKMRIHEKQHAEEERMARERADLIHVQESLAEKQRLWREEKVKEEVEKGIMGRRHGVVMALLADLAEIRGWVLCDRQVDSNASGIARNMINVRQSLDGTVVFDNTEMVIGFEAYLQTKEIKSLWVETVLNLAVNIVHKVDRIHKNEEMNDEVEGMVKELVLLLEKEPLQDGQVSWFAGMI</sequence>